<accession>A0A7T7HHT3</accession>
<gene>
    <name evidence="2" type="ORF">JET14_14095</name>
</gene>
<dbReference type="Proteomes" id="UP000596083">
    <property type="component" value="Chromosome"/>
</dbReference>
<dbReference type="SUPFAM" id="SSF55136">
    <property type="entry name" value="Probable bacterial effector-binding domain"/>
    <property type="match status" value="1"/>
</dbReference>
<dbReference type="AlphaFoldDB" id="A0A7T7HHT3"/>
<evidence type="ECO:0000313" key="3">
    <source>
        <dbReference type="Proteomes" id="UP000596083"/>
    </source>
</evidence>
<dbReference type="InterPro" id="IPR010499">
    <property type="entry name" value="AraC_E-bd"/>
</dbReference>
<dbReference type="Gene3D" id="3.20.80.10">
    <property type="entry name" value="Regulatory factor, effector binding domain"/>
    <property type="match status" value="1"/>
</dbReference>
<dbReference type="InterPro" id="IPR011256">
    <property type="entry name" value="Reg_factor_effector_dom_sf"/>
</dbReference>
<dbReference type="EMBL" id="CP066786">
    <property type="protein sequence ID" value="QQM29441.1"/>
    <property type="molecule type" value="Genomic_DNA"/>
</dbReference>
<dbReference type="RefSeq" id="WP_200334340.1">
    <property type="nucleotide sequence ID" value="NZ_CP066786.1"/>
</dbReference>
<dbReference type="SMART" id="SM00871">
    <property type="entry name" value="AraC_E_bind"/>
    <property type="match status" value="1"/>
</dbReference>
<organism evidence="2 3">
    <name type="scientific">Martelella lutilitoris</name>
    <dbReference type="NCBI Taxonomy" id="2583532"/>
    <lineage>
        <taxon>Bacteria</taxon>
        <taxon>Pseudomonadati</taxon>
        <taxon>Pseudomonadota</taxon>
        <taxon>Alphaproteobacteria</taxon>
        <taxon>Hyphomicrobiales</taxon>
        <taxon>Aurantimonadaceae</taxon>
        <taxon>Martelella</taxon>
    </lineage>
</organism>
<sequence length="156" mass="16810">MEIETVSMPELVCIGLSVRGAWHELPQKVPAAWQRLFAATGDAEHFLEVSRKQPDSAYIEFLGFLASRKTEIPPGLERHVVAAGRYLRLLHAGPLAEIADGFARLHAHAAATGVRLGDLKLDFGYRRGLPDTPHELYVAVEQAPPALSGPAPGSAG</sequence>
<name>A0A7T7HHT3_9HYPH</name>
<evidence type="ECO:0000259" key="1">
    <source>
        <dbReference type="SMART" id="SM00871"/>
    </source>
</evidence>
<dbReference type="KEGG" id="mlut:JET14_14095"/>
<proteinExistence type="predicted"/>
<reference evidence="2 3" key="1">
    <citation type="submission" date="2020-12" db="EMBL/GenBank/DDBJ databases">
        <authorList>
            <person name="Zheng R.K."/>
            <person name="Sun C.M."/>
        </authorList>
    </citation>
    <scope>NUCLEOTIDE SEQUENCE [LARGE SCALE GENOMIC DNA]</scope>
    <source>
        <strain evidence="2 3">ZRK001</strain>
    </source>
</reference>
<evidence type="ECO:0000313" key="2">
    <source>
        <dbReference type="EMBL" id="QQM29441.1"/>
    </source>
</evidence>
<feature type="domain" description="AraC effector-binding" evidence="1">
    <location>
        <begin position="1"/>
        <end position="141"/>
    </location>
</feature>
<protein>
    <submittedName>
        <fullName evidence="2">GyrI-like domain-containing protein</fullName>
    </submittedName>
</protein>